<dbReference type="Pfam" id="PF14344">
    <property type="entry name" value="DUF4397"/>
    <property type="match status" value="1"/>
</dbReference>
<dbReference type="EMBL" id="SRLD01000002">
    <property type="protein sequence ID" value="TGE19937.1"/>
    <property type="molecule type" value="Genomic_DNA"/>
</dbReference>
<dbReference type="OrthoDB" id="9792011at2"/>
<sequence>MKTLLDTLQRSFLAVALPAALVLAGCGKDDESPAPAPDQANVLTVHAAANNSTLPIKSTIGDRESANVSYGANSGYRKVLTGSLPVKVTIAAAGGATLTSGTQTLAKDRYYSYFVYSAVGQATNTSANLWVEDDLTVPTTGAKVRLVHVGQGLVSPLGLSRPDGSGMLVPVVTPISSGAASAFVAIPSGTASYNLVNATNNTIVPLAGASVLATNFAAGKIYTIVVRGSSSPATSNEQFTIDLITHN</sequence>
<dbReference type="AlphaFoldDB" id="A0A4Z0PQE6"/>
<gene>
    <name evidence="3" type="ORF">E5J99_02235</name>
</gene>
<dbReference type="InterPro" id="IPR025510">
    <property type="entry name" value="DUF4397"/>
</dbReference>
<proteinExistence type="predicted"/>
<dbReference type="Proteomes" id="UP000297739">
    <property type="component" value="Unassembled WGS sequence"/>
</dbReference>
<feature type="domain" description="DUF4397" evidence="2">
    <location>
        <begin position="65"/>
        <end position="149"/>
    </location>
</feature>
<dbReference type="RefSeq" id="WP_135496076.1">
    <property type="nucleotide sequence ID" value="NZ_SRLD01000002.1"/>
</dbReference>
<feature type="chain" id="PRO_5021434907" evidence="1">
    <location>
        <begin position="25"/>
        <end position="247"/>
    </location>
</feature>
<evidence type="ECO:0000256" key="1">
    <source>
        <dbReference type="SAM" id="SignalP"/>
    </source>
</evidence>
<keyword evidence="4" id="KW-1185">Reference proteome</keyword>
<protein>
    <submittedName>
        <fullName evidence="3">DUF4397 domain-containing protein</fullName>
    </submittedName>
</protein>
<reference evidence="3 4" key="1">
    <citation type="submission" date="2019-04" db="EMBL/GenBank/DDBJ databases">
        <authorList>
            <person name="Feng G."/>
            <person name="Zhang J."/>
            <person name="Zhu H."/>
        </authorList>
    </citation>
    <scope>NUCLEOTIDE SEQUENCE [LARGE SCALE GENOMIC DNA]</scope>
    <source>
        <strain evidence="3 4">JCM 17223</strain>
    </source>
</reference>
<organism evidence="3 4">
    <name type="scientific">Hymenobacter elongatus</name>
    <dbReference type="NCBI Taxonomy" id="877208"/>
    <lineage>
        <taxon>Bacteria</taxon>
        <taxon>Pseudomonadati</taxon>
        <taxon>Bacteroidota</taxon>
        <taxon>Cytophagia</taxon>
        <taxon>Cytophagales</taxon>
        <taxon>Hymenobacteraceae</taxon>
        <taxon>Hymenobacter</taxon>
    </lineage>
</organism>
<keyword evidence="1" id="KW-0732">Signal</keyword>
<comment type="caution">
    <text evidence="3">The sequence shown here is derived from an EMBL/GenBank/DDBJ whole genome shotgun (WGS) entry which is preliminary data.</text>
</comment>
<feature type="signal peptide" evidence="1">
    <location>
        <begin position="1"/>
        <end position="24"/>
    </location>
</feature>
<evidence type="ECO:0000313" key="3">
    <source>
        <dbReference type="EMBL" id="TGE19937.1"/>
    </source>
</evidence>
<accession>A0A4Z0PQE6</accession>
<evidence type="ECO:0000313" key="4">
    <source>
        <dbReference type="Proteomes" id="UP000297739"/>
    </source>
</evidence>
<dbReference type="PROSITE" id="PS51257">
    <property type="entry name" value="PROKAR_LIPOPROTEIN"/>
    <property type="match status" value="1"/>
</dbReference>
<evidence type="ECO:0000259" key="2">
    <source>
        <dbReference type="Pfam" id="PF14344"/>
    </source>
</evidence>
<name>A0A4Z0PQE6_9BACT</name>